<evidence type="ECO:0000313" key="2">
    <source>
        <dbReference type="Proteomes" id="UP000011777"/>
    </source>
</evidence>
<dbReference type="OrthoDB" id="4022978at2759"/>
<name>M3K2N6_CANMX</name>
<reference evidence="1 2" key="1">
    <citation type="submission" date="2013-02" db="EMBL/GenBank/DDBJ databases">
        <title>Genome sequence of Candida maltosa Xu316, a potential industrial strain for xylitol and ethanol production.</title>
        <authorList>
            <person name="Yu J."/>
            <person name="Wang Q."/>
            <person name="Geng X."/>
            <person name="Bao W."/>
            <person name="He P."/>
            <person name="Cai J."/>
        </authorList>
    </citation>
    <scope>NUCLEOTIDE SEQUENCE [LARGE SCALE GENOMIC DNA]</scope>
    <source>
        <strain evidence="2">Xu316</strain>
    </source>
</reference>
<accession>M3K2N6</accession>
<proteinExistence type="predicted"/>
<organism evidence="1 2">
    <name type="scientific">Candida maltosa (strain Xu316)</name>
    <name type="common">Yeast</name>
    <dbReference type="NCBI Taxonomy" id="1245528"/>
    <lineage>
        <taxon>Eukaryota</taxon>
        <taxon>Fungi</taxon>
        <taxon>Dikarya</taxon>
        <taxon>Ascomycota</taxon>
        <taxon>Saccharomycotina</taxon>
        <taxon>Pichiomycetes</taxon>
        <taxon>Debaryomycetaceae</taxon>
        <taxon>Candida/Lodderomyces clade</taxon>
        <taxon>Candida</taxon>
    </lineage>
</organism>
<comment type="caution">
    <text evidence="1">The sequence shown here is derived from an EMBL/GenBank/DDBJ whole genome shotgun (WGS) entry which is preliminary data.</text>
</comment>
<dbReference type="HOGENOM" id="CLU_2263418_0_0_1"/>
<gene>
    <name evidence="1" type="ORF">G210_5669</name>
</gene>
<dbReference type="Proteomes" id="UP000011777">
    <property type="component" value="Unassembled WGS sequence"/>
</dbReference>
<evidence type="ECO:0000313" key="1">
    <source>
        <dbReference type="EMBL" id="EMG49535.1"/>
    </source>
</evidence>
<protein>
    <submittedName>
        <fullName evidence="1">Uncharacterized protein</fullName>
    </submittedName>
</protein>
<sequence>MVGYMSDLITCRAGMMGEIVQMFRNVSVVSVDGEIRTVGVDRKKKKGKLKMVVMMDWKRIFSDVKRKEIGVLLFDMGMDKESMPYCESRREMLQCGMGLDGYS</sequence>
<dbReference type="EMBL" id="AOGT01000615">
    <property type="protein sequence ID" value="EMG49535.1"/>
    <property type="molecule type" value="Genomic_DNA"/>
</dbReference>
<dbReference type="AlphaFoldDB" id="M3K2N6"/>
<keyword evidence="2" id="KW-1185">Reference proteome</keyword>